<dbReference type="EMBL" id="PFRH01000093">
    <property type="protein sequence ID" value="PJC52451.1"/>
    <property type="molecule type" value="Genomic_DNA"/>
</dbReference>
<feature type="transmembrane region" description="Helical" evidence="1">
    <location>
        <begin position="131"/>
        <end position="157"/>
    </location>
</feature>
<evidence type="ECO:0000256" key="1">
    <source>
        <dbReference type="SAM" id="Phobius"/>
    </source>
</evidence>
<sequence length="231" mass="25462">VGFGIVMTFFAVVSQGALVHSTAHSVHHKRLPDAGVSWDVGVASLWKVFAINVLKKVLLGVVGLLVALMSWPILFSLGGSPLLFLVVFLLAAMSSLIVSVVSVYAIGYVVIEEYAFLPAVRTGWTLFREHWLVSLEVGMVIFVFDLLVSFLFVTIFFVSLLPAFVAYMFALLFSSTLIFSLGVAVSTTLFLICLFLIASVFSTFTIAAWTYLFMQMHKTGLKSHVLHWLGR</sequence>
<feature type="non-terminal residue" evidence="2">
    <location>
        <position position="1"/>
    </location>
</feature>
<keyword evidence="1" id="KW-0812">Transmembrane</keyword>
<feature type="transmembrane region" description="Helical" evidence="1">
    <location>
        <begin position="164"/>
        <end position="183"/>
    </location>
</feature>
<feature type="transmembrane region" description="Helical" evidence="1">
    <location>
        <begin position="189"/>
        <end position="214"/>
    </location>
</feature>
<reference evidence="3" key="1">
    <citation type="submission" date="2017-09" db="EMBL/GenBank/DDBJ databases">
        <title>Depth-based differentiation of microbial function through sediment-hosted aquifers and enrichment of novel symbionts in the deep terrestrial subsurface.</title>
        <authorList>
            <person name="Probst A.J."/>
            <person name="Ladd B."/>
            <person name="Jarett J.K."/>
            <person name="Geller-Mcgrath D.E."/>
            <person name="Sieber C.M.K."/>
            <person name="Emerson J.B."/>
            <person name="Anantharaman K."/>
            <person name="Thomas B.C."/>
            <person name="Malmstrom R."/>
            <person name="Stieglmeier M."/>
            <person name="Klingl A."/>
            <person name="Woyke T."/>
            <person name="Ryan C.M."/>
            <person name="Banfield J.F."/>
        </authorList>
    </citation>
    <scope>NUCLEOTIDE SEQUENCE [LARGE SCALE GENOMIC DNA]</scope>
</reference>
<feature type="transmembrane region" description="Helical" evidence="1">
    <location>
        <begin position="82"/>
        <end position="111"/>
    </location>
</feature>
<organism evidence="2 3">
    <name type="scientific">Candidatus Magasanikbacteria bacterium CG_4_9_14_0_2_um_filter_42_11</name>
    <dbReference type="NCBI Taxonomy" id="1974643"/>
    <lineage>
        <taxon>Bacteria</taxon>
        <taxon>Candidatus Magasanikiibacteriota</taxon>
    </lineage>
</organism>
<gene>
    <name evidence="2" type="ORF">CO030_02785</name>
</gene>
<accession>A0A2M8F9R0</accession>
<evidence type="ECO:0000313" key="3">
    <source>
        <dbReference type="Proteomes" id="UP000231456"/>
    </source>
</evidence>
<dbReference type="Proteomes" id="UP000231456">
    <property type="component" value="Unassembled WGS sequence"/>
</dbReference>
<keyword evidence="1" id="KW-1133">Transmembrane helix</keyword>
<comment type="caution">
    <text evidence="2">The sequence shown here is derived from an EMBL/GenBank/DDBJ whole genome shotgun (WGS) entry which is preliminary data.</text>
</comment>
<proteinExistence type="predicted"/>
<feature type="transmembrane region" description="Helical" evidence="1">
    <location>
        <begin position="57"/>
        <end position="75"/>
    </location>
</feature>
<dbReference type="AlphaFoldDB" id="A0A2M8F9R0"/>
<keyword evidence="1" id="KW-0472">Membrane</keyword>
<protein>
    <recommendedName>
        <fullName evidence="4">Glycerophosphoryl diester phosphodiesterase membrane domain-containing protein</fullName>
    </recommendedName>
</protein>
<name>A0A2M8F9R0_9BACT</name>
<evidence type="ECO:0000313" key="2">
    <source>
        <dbReference type="EMBL" id="PJC52451.1"/>
    </source>
</evidence>
<evidence type="ECO:0008006" key="4">
    <source>
        <dbReference type="Google" id="ProtNLM"/>
    </source>
</evidence>